<dbReference type="AlphaFoldDB" id="A0A559KG76"/>
<dbReference type="OrthoDB" id="9787779at2"/>
<dbReference type="GO" id="GO:0050660">
    <property type="term" value="F:flavin adenine dinucleotide binding"/>
    <property type="evidence" value="ECO:0007669"/>
    <property type="project" value="InterPro"/>
</dbReference>
<keyword evidence="3" id="KW-0285">Flavoprotein</keyword>
<feature type="domain" description="LysM" evidence="6">
    <location>
        <begin position="2"/>
        <end position="47"/>
    </location>
</feature>
<evidence type="ECO:0000313" key="7">
    <source>
        <dbReference type="EMBL" id="TVY11125.1"/>
    </source>
</evidence>
<evidence type="ECO:0000256" key="1">
    <source>
        <dbReference type="ARBA" id="ARBA00001974"/>
    </source>
</evidence>
<dbReference type="RefSeq" id="WP_144843847.1">
    <property type="nucleotide sequence ID" value="NZ_VNJI01000004.1"/>
</dbReference>
<dbReference type="PANTHER" id="PTHR42784">
    <property type="entry name" value="PYRANOSE 2-OXIDASE"/>
    <property type="match status" value="1"/>
</dbReference>
<evidence type="ECO:0000256" key="4">
    <source>
        <dbReference type="ARBA" id="ARBA00022827"/>
    </source>
</evidence>
<dbReference type="InterPro" id="IPR018392">
    <property type="entry name" value="LysM"/>
</dbReference>
<accession>A0A559KG76</accession>
<proteinExistence type="inferred from homology"/>
<dbReference type="InterPro" id="IPR007867">
    <property type="entry name" value="GMC_OxRtase_C"/>
</dbReference>
<keyword evidence="4" id="KW-0274">FAD</keyword>
<dbReference type="EMBL" id="VNJI01000004">
    <property type="protein sequence ID" value="TVY11125.1"/>
    <property type="molecule type" value="Genomic_DNA"/>
</dbReference>
<dbReference type="PROSITE" id="PS51782">
    <property type="entry name" value="LYSM"/>
    <property type="match status" value="1"/>
</dbReference>
<dbReference type="Pfam" id="PF00732">
    <property type="entry name" value="GMC_oxred_N"/>
    <property type="match status" value="1"/>
</dbReference>
<protein>
    <submittedName>
        <fullName evidence="7">LysM peptidoglycan-binding domain-containing protein</fullName>
    </submittedName>
</protein>
<gene>
    <name evidence="7" type="ORF">FPZ49_04620</name>
</gene>
<dbReference type="SMART" id="SM00257">
    <property type="entry name" value="LysM"/>
    <property type="match status" value="1"/>
</dbReference>
<dbReference type="GO" id="GO:0016614">
    <property type="term" value="F:oxidoreductase activity, acting on CH-OH group of donors"/>
    <property type="evidence" value="ECO:0007669"/>
    <property type="project" value="InterPro"/>
</dbReference>
<name>A0A559KG76_9BACL</name>
<dbReference type="SUPFAM" id="SSF54106">
    <property type="entry name" value="LysM domain"/>
    <property type="match status" value="1"/>
</dbReference>
<dbReference type="Pfam" id="PF05199">
    <property type="entry name" value="GMC_oxred_C"/>
    <property type="match status" value="1"/>
</dbReference>
<dbReference type="SUPFAM" id="SSF51905">
    <property type="entry name" value="FAD/NAD(P)-binding domain"/>
    <property type="match status" value="1"/>
</dbReference>
<dbReference type="InterPro" id="IPR000172">
    <property type="entry name" value="GMC_OxRdtase_N"/>
</dbReference>
<evidence type="ECO:0000256" key="2">
    <source>
        <dbReference type="ARBA" id="ARBA00010790"/>
    </source>
</evidence>
<dbReference type="InterPro" id="IPR036188">
    <property type="entry name" value="FAD/NAD-bd_sf"/>
</dbReference>
<dbReference type="Proteomes" id="UP000317036">
    <property type="component" value="Unassembled WGS sequence"/>
</dbReference>
<organism evidence="7 8">
    <name type="scientific">Paenibacillus cremeus</name>
    <dbReference type="NCBI Taxonomy" id="2163881"/>
    <lineage>
        <taxon>Bacteria</taxon>
        <taxon>Bacillati</taxon>
        <taxon>Bacillota</taxon>
        <taxon>Bacilli</taxon>
        <taxon>Bacillales</taxon>
        <taxon>Paenibacillaceae</taxon>
        <taxon>Paenibacillus</taxon>
    </lineage>
</organism>
<dbReference type="Pfam" id="PF01476">
    <property type="entry name" value="LysM"/>
    <property type="match status" value="1"/>
</dbReference>
<dbReference type="InterPro" id="IPR051473">
    <property type="entry name" value="P2Ox-like"/>
</dbReference>
<keyword evidence="5" id="KW-0560">Oxidoreductase</keyword>
<dbReference type="PANTHER" id="PTHR42784:SF1">
    <property type="entry name" value="PYRANOSE 2-OXIDASE"/>
    <property type="match status" value="1"/>
</dbReference>
<comment type="cofactor">
    <cofactor evidence="1">
        <name>FAD</name>
        <dbReference type="ChEBI" id="CHEBI:57692"/>
    </cofactor>
</comment>
<dbReference type="Gene3D" id="3.50.50.60">
    <property type="entry name" value="FAD/NAD(P)-binding domain"/>
    <property type="match status" value="2"/>
</dbReference>
<sequence length="528" mass="58520">MKIHVADTGETLVAIARKYNLPMQELYSSNPHIAGPDLILTGQIVKLPDSSLRPDLPITVPVCPPLIPPKTMDQWVPLTPLTDMEKHEYDVLIIGTGAGGGAALWRFCDRLRKSGKRIGVIERGNLLLPTHAYNVPTLGDWGHMLEYWLNPNISNLIGNSLPQFSGAVEVFALGGRTLFWSGTTPRFPASEFVHWPISYKELEPYYNIAEQALKVSRSMTAFKQYYLNRFWEQGFPEAEASPQAIARGTTDVYFSSIQLIGEALHTRPFDLAVNARAVRIITERGKVGGIEVRGPQQESVFLRAKNVVVAASTFETPRLLLYSGIPGKAIGHYLINHTFFRVHGTTTHPDGRLPGDGFMLIPQTEYRPYLFQILPVAETEVEFDVFGTVESRYENFLYLDRNRRDAYGVPEIQVRFSYSAEDMRLIDETRKAIDKVASIMQIELTPAGGKPAVCLVPPGADYHESGTCRMGEDPNTSVVDRNGQVHGISGLYVADNSVLPSIGATNPTLTTAALAIRTADHIIRMLDG</sequence>
<reference evidence="7 8" key="1">
    <citation type="submission" date="2019-07" db="EMBL/GenBank/DDBJ databases">
        <authorList>
            <person name="Kim J."/>
        </authorList>
    </citation>
    <scope>NUCLEOTIDE SEQUENCE [LARGE SCALE GENOMIC DNA]</scope>
    <source>
        <strain evidence="7 8">JC52</strain>
    </source>
</reference>
<keyword evidence="8" id="KW-1185">Reference proteome</keyword>
<dbReference type="SUPFAM" id="SSF54373">
    <property type="entry name" value="FAD-linked reductases, C-terminal domain"/>
    <property type="match status" value="1"/>
</dbReference>
<evidence type="ECO:0000313" key="8">
    <source>
        <dbReference type="Proteomes" id="UP000317036"/>
    </source>
</evidence>
<dbReference type="Gene3D" id="3.10.350.10">
    <property type="entry name" value="LysM domain"/>
    <property type="match status" value="1"/>
</dbReference>
<comment type="similarity">
    <text evidence="2">Belongs to the GMC oxidoreductase family.</text>
</comment>
<comment type="caution">
    <text evidence="7">The sequence shown here is derived from an EMBL/GenBank/DDBJ whole genome shotgun (WGS) entry which is preliminary data.</text>
</comment>
<evidence type="ECO:0000256" key="5">
    <source>
        <dbReference type="ARBA" id="ARBA00023002"/>
    </source>
</evidence>
<evidence type="ECO:0000256" key="3">
    <source>
        <dbReference type="ARBA" id="ARBA00022630"/>
    </source>
</evidence>
<dbReference type="InterPro" id="IPR036779">
    <property type="entry name" value="LysM_dom_sf"/>
</dbReference>
<evidence type="ECO:0000259" key="6">
    <source>
        <dbReference type="PROSITE" id="PS51782"/>
    </source>
</evidence>
<dbReference type="CDD" id="cd00118">
    <property type="entry name" value="LysM"/>
    <property type="match status" value="1"/>
</dbReference>